<keyword evidence="3" id="KW-0805">Transcription regulation</keyword>
<evidence type="ECO:0000256" key="3">
    <source>
        <dbReference type="ARBA" id="ARBA00023015"/>
    </source>
</evidence>
<dbReference type="OrthoDB" id="15391at10239"/>
<evidence type="ECO:0000256" key="2">
    <source>
        <dbReference type="ARBA" id="ARBA00017118"/>
    </source>
</evidence>
<protein>
    <recommendedName>
        <fullName evidence="2">Late expression factor 11</fullName>
    </recommendedName>
</protein>
<dbReference type="RefSeq" id="YP_001649033.1">
    <property type="nucleotide sequence ID" value="NC_010240.1"/>
</dbReference>
<keyword evidence="4" id="KW-0804">Transcription</keyword>
<sequence>MLLTKSQVYAIVREAINYRKNIFDTDNVAAHVEEAGFTSISGFIKRNAHEIFIIQPDLLVNISAHLDRLEYIFNLPKTLEEEYAHCESRNDAAHCNTTNQFC</sequence>
<evidence type="ECO:0000256" key="1">
    <source>
        <dbReference type="ARBA" id="ARBA00008271"/>
    </source>
</evidence>
<dbReference type="InterPro" id="IPR009429">
    <property type="entry name" value="Baculo_LEF-11"/>
</dbReference>
<evidence type="ECO:0000313" key="5">
    <source>
        <dbReference type="EMBL" id="ABY47742.1"/>
    </source>
</evidence>
<keyword evidence="6" id="KW-1185">Reference proteome</keyword>
<reference evidence="5 6" key="1">
    <citation type="journal article" date="2008" name="Virus Genes">
        <title>Genomic sequence analysis of a granulovirus isolated from the Old World bollworm, Helicoverpa armigera.</title>
        <authorList>
            <person name="Harrison R.L."/>
            <person name="Popham H.J."/>
        </authorList>
    </citation>
    <scope>NUCLEOTIDE SEQUENCE [LARGE SCALE GENOMIC DNA]</scope>
</reference>
<comment type="similarity">
    <text evidence="1">Belongs to the baculoviridae LEF-11 family.</text>
</comment>
<dbReference type="GO" id="GO:0006355">
    <property type="term" value="P:regulation of DNA-templated transcription"/>
    <property type="evidence" value="ECO:0007669"/>
    <property type="project" value="InterPro"/>
</dbReference>
<dbReference type="Proteomes" id="UP000203266">
    <property type="component" value="Segment"/>
</dbReference>
<dbReference type="GeneID" id="10973735"/>
<dbReference type="EMBL" id="EU255577">
    <property type="protein sequence ID" value="ABY47742.1"/>
    <property type="molecule type" value="Genomic_DNA"/>
</dbReference>
<accession>A9YMP3</accession>
<dbReference type="KEGG" id="vg:10973735"/>
<dbReference type="GO" id="GO:0019058">
    <property type="term" value="P:viral life cycle"/>
    <property type="evidence" value="ECO:0007669"/>
    <property type="project" value="InterPro"/>
</dbReference>
<organism evidence="5 6">
    <name type="scientific">Helicoverpa armigera granulovirus</name>
    <dbReference type="NCBI Taxonomy" id="489830"/>
    <lineage>
        <taxon>Viruses</taxon>
        <taxon>Viruses incertae sedis</taxon>
        <taxon>Naldaviricetes</taxon>
        <taxon>Lefavirales</taxon>
        <taxon>Baculoviridae</taxon>
        <taxon>Betabaculovirus</taxon>
        <taxon>Betabaculovirus helarmigerae</taxon>
    </lineage>
</organism>
<name>A9YMP3_9BBAC</name>
<evidence type="ECO:0000256" key="4">
    <source>
        <dbReference type="ARBA" id="ARBA00023163"/>
    </source>
</evidence>
<dbReference type="Pfam" id="PF06385">
    <property type="entry name" value="Baculo_LEF-11"/>
    <property type="match status" value="1"/>
</dbReference>
<evidence type="ECO:0000313" key="6">
    <source>
        <dbReference type="Proteomes" id="UP000203266"/>
    </source>
</evidence>
<proteinExistence type="inferred from homology"/>